<dbReference type="PANTHER" id="PTHR32309">
    <property type="entry name" value="TYROSINE-PROTEIN KINASE"/>
    <property type="match status" value="1"/>
</dbReference>
<dbReference type="GO" id="GO:0004713">
    <property type="term" value="F:protein tyrosine kinase activity"/>
    <property type="evidence" value="ECO:0007669"/>
    <property type="project" value="TreeGrafter"/>
</dbReference>
<dbReference type="Pfam" id="PF02706">
    <property type="entry name" value="Wzz"/>
    <property type="match status" value="1"/>
</dbReference>
<comment type="subcellular location">
    <subcellularLocation>
        <location evidence="1">Cell membrane</location>
        <topology evidence="1">Multi-pass membrane protein</topology>
    </subcellularLocation>
</comment>
<dbReference type="InterPro" id="IPR032807">
    <property type="entry name" value="GNVR"/>
</dbReference>
<keyword evidence="4 6" id="KW-1133">Transmembrane helix</keyword>
<evidence type="ECO:0000256" key="2">
    <source>
        <dbReference type="ARBA" id="ARBA00022475"/>
    </source>
</evidence>
<evidence type="ECO:0000256" key="6">
    <source>
        <dbReference type="SAM" id="Phobius"/>
    </source>
</evidence>
<proteinExistence type="predicted"/>
<sequence>MSNNNADTQYQAKSQLPNNDEIDLAELFKVLWKGRLAIIVSTVLCTVIAALYAFNAQEWWTSSVKYIEPSSTANQAVKDELLKYKPLMGDVLGKYITSAQMLKSFNQLVRQSDVKKSFIKQDPTFLHYLKTQSIDLDTLQGKAALKQWSDRITFTSPNPKKTDETEFQLKLTAMSSGESYEMLERYVDYVNTLLKTQLEQQIVNDLRSRTNQLQQSIELKTHRALTGLAIKLEQYKVALAIANGANIEKPIENFNIGSQFRADLGSKAIFSVLKELGQVKDVTVLDASIERDRYNHTLLKSNEFTLPSETQFISFTSSLEEPLTRDKPKRALIIVLGLLLGGMMGTVYVLIRNVLFTRT</sequence>
<dbReference type="Pfam" id="PF13807">
    <property type="entry name" value="GNVR"/>
    <property type="match status" value="1"/>
</dbReference>
<reference evidence="10" key="1">
    <citation type="submission" date="2019-07" db="EMBL/GenBank/DDBJ databases">
        <title>Complete Genome Sequences of Vibrion rotiferianus strain AM7.</title>
        <authorList>
            <person name="Miyazaki K."/>
            <person name="Wiseschart A."/>
            <person name="Pootanakit K."/>
            <person name="Ishimori K."/>
            <person name="Kitahara K."/>
        </authorList>
    </citation>
    <scope>NUCLEOTIDE SEQUENCE [LARGE SCALE GENOMIC DNA]</scope>
    <source>
        <strain evidence="10">AM7</strain>
    </source>
</reference>
<feature type="domain" description="Tyrosine-protein kinase G-rich" evidence="8">
    <location>
        <begin position="322"/>
        <end position="353"/>
    </location>
</feature>
<feature type="domain" description="Polysaccharide chain length determinant N-terminal" evidence="7">
    <location>
        <begin position="20"/>
        <end position="120"/>
    </location>
</feature>
<dbReference type="SUPFAM" id="SSF160355">
    <property type="entry name" value="Bacterial polysaccharide co-polymerase-like"/>
    <property type="match status" value="1"/>
</dbReference>
<dbReference type="EMBL" id="AP019798">
    <property type="protein sequence ID" value="BBL87583.1"/>
    <property type="molecule type" value="Genomic_DNA"/>
</dbReference>
<dbReference type="Gene3D" id="3.30.1890.10">
    <property type="entry name" value="FepE-like"/>
    <property type="match status" value="1"/>
</dbReference>
<protein>
    <recommendedName>
        <fullName evidence="11">Chain-length determining protein</fullName>
    </recommendedName>
</protein>
<feature type="transmembrane region" description="Helical" evidence="6">
    <location>
        <begin position="331"/>
        <end position="351"/>
    </location>
</feature>
<accession>A0A510I1V8</accession>
<dbReference type="GO" id="GO:0005886">
    <property type="term" value="C:plasma membrane"/>
    <property type="evidence" value="ECO:0007669"/>
    <property type="project" value="UniProtKB-SubCell"/>
</dbReference>
<dbReference type="PANTHER" id="PTHR32309:SF13">
    <property type="entry name" value="FERRIC ENTEROBACTIN TRANSPORT PROTEIN FEPE"/>
    <property type="match status" value="1"/>
</dbReference>
<gene>
    <name evidence="9" type="ORF">VroAM7_02360</name>
</gene>
<organism evidence="9 10">
    <name type="scientific">Vibrio rotiferianus</name>
    <dbReference type="NCBI Taxonomy" id="190895"/>
    <lineage>
        <taxon>Bacteria</taxon>
        <taxon>Pseudomonadati</taxon>
        <taxon>Pseudomonadota</taxon>
        <taxon>Gammaproteobacteria</taxon>
        <taxon>Vibrionales</taxon>
        <taxon>Vibrionaceae</taxon>
        <taxon>Vibrio</taxon>
    </lineage>
</organism>
<keyword evidence="5 6" id="KW-0472">Membrane</keyword>
<keyword evidence="2" id="KW-1003">Cell membrane</keyword>
<name>A0A510I1V8_9VIBR</name>
<evidence type="ECO:0000313" key="10">
    <source>
        <dbReference type="Proteomes" id="UP000315115"/>
    </source>
</evidence>
<dbReference type="AlphaFoldDB" id="A0A510I1V8"/>
<keyword evidence="3 6" id="KW-0812">Transmembrane</keyword>
<evidence type="ECO:0000256" key="5">
    <source>
        <dbReference type="ARBA" id="ARBA00023136"/>
    </source>
</evidence>
<evidence type="ECO:0000313" key="9">
    <source>
        <dbReference type="EMBL" id="BBL87583.1"/>
    </source>
</evidence>
<evidence type="ECO:0000259" key="8">
    <source>
        <dbReference type="Pfam" id="PF13807"/>
    </source>
</evidence>
<dbReference type="InterPro" id="IPR050445">
    <property type="entry name" value="Bact_polysacc_biosynth/exp"/>
</dbReference>
<feature type="transmembrane region" description="Helical" evidence="6">
    <location>
        <begin position="36"/>
        <end position="55"/>
    </location>
</feature>
<evidence type="ECO:0000256" key="4">
    <source>
        <dbReference type="ARBA" id="ARBA00022989"/>
    </source>
</evidence>
<evidence type="ECO:0000259" key="7">
    <source>
        <dbReference type="Pfam" id="PF02706"/>
    </source>
</evidence>
<evidence type="ECO:0008006" key="11">
    <source>
        <dbReference type="Google" id="ProtNLM"/>
    </source>
</evidence>
<dbReference type="InterPro" id="IPR003856">
    <property type="entry name" value="LPS_length_determ_N"/>
</dbReference>
<evidence type="ECO:0000256" key="3">
    <source>
        <dbReference type="ARBA" id="ARBA00022692"/>
    </source>
</evidence>
<dbReference type="RefSeq" id="WP_172622514.1">
    <property type="nucleotide sequence ID" value="NZ_AP019798.1"/>
</dbReference>
<evidence type="ECO:0000256" key="1">
    <source>
        <dbReference type="ARBA" id="ARBA00004651"/>
    </source>
</evidence>
<dbReference type="Proteomes" id="UP000315115">
    <property type="component" value="Chromosome 1"/>
</dbReference>